<organism evidence="3 4">
    <name type="scientific">Romanomermis culicivorax</name>
    <name type="common">Nematode worm</name>
    <dbReference type="NCBI Taxonomy" id="13658"/>
    <lineage>
        <taxon>Eukaryota</taxon>
        <taxon>Metazoa</taxon>
        <taxon>Ecdysozoa</taxon>
        <taxon>Nematoda</taxon>
        <taxon>Enoplea</taxon>
        <taxon>Dorylaimia</taxon>
        <taxon>Mermithida</taxon>
        <taxon>Mermithoidea</taxon>
        <taxon>Mermithidae</taxon>
        <taxon>Romanomermis</taxon>
    </lineage>
</organism>
<keyword evidence="2" id="KW-0472">Membrane</keyword>
<evidence type="ECO:0000256" key="2">
    <source>
        <dbReference type="SAM" id="Phobius"/>
    </source>
</evidence>
<evidence type="ECO:0000256" key="1">
    <source>
        <dbReference type="SAM" id="MobiDB-lite"/>
    </source>
</evidence>
<dbReference type="AlphaFoldDB" id="A0A915JII5"/>
<protein>
    <submittedName>
        <fullName evidence="4">Ion transport domain-containing protein</fullName>
    </submittedName>
</protein>
<sequence length="107" mass="12701">MQIDELDDQWHRHLHRSEAPQREGRDSLRAPSPSYFFVKVLCTIILLSDVAIGSFWDYYRHLPMLIDVLDIFSSALLFILWINVDVFDFISSTLKSRHGQYFYFCII</sequence>
<feature type="transmembrane region" description="Helical" evidence="2">
    <location>
        <begin position="35"/>
        <end position="59"/>
    </location>
</feature>
<proteinExistence type="predicted"/>
<name>A0A915JII5_ROMCU</name>
<feature type="compositionally biased region" description="Basic and acidic residues" evidence="1">
    <location>
        <begin position="8"/>
        <end position="28"/>
    </location>
</feature>
<keyword evidence="3" id="KW-1185">Reference proteome</keyword>
<evidence type="ECO:0000313" key="3">
    <source>
        <dbReference type="Proteomes" id="UP000887565"/>
    </source>
</evidence>
<evidence type="ECO:0000313" key="4">
    <source>
        <dbReference type="WBParaSite" id="nRc.2.0.1.t25897-RA"/>
    </source>
</evidence>
<keyword evidence="2" id="KW-1133">Transmembrane helix</keyword>
<dbReference type="WBParaSite" id="nRc.2.0.1.t25897-RA">
    <property type="protein sequence ID" value="nRc.2.0.1.t25897-RA"/>
    <property type="gene ID" value="nRc.2.0.1.g25897"/>
</dbReference>
<reference evidence="4" key="1">
    <citation type="submission" date="2022-11" db="UniProtKB">
        <authorList>
            <consortium name="WormBaseParasite"/>
        </authorList>
    </citation>
    <scope>IDENTIFICATION</scope>
</reference>
<accession>A0A915JII5</accession>
<dbReference type="Proteomes" id="UP000887565">
    <property type="component" value="Unplaced"/>
</dbReference>
<feature type="transmembrane region" description="Helical" evidence="2">
    <location>
        <begin position="71"/>
        <end position="90"/>
    </location>
</feature>
<feature type="region of interest" description="Disordered" evidence="1">
    <location>
        <begin position="1"/>
        <end position="30"/>
    </location>
</feature>
<keyword evidence="2" id="KW-0812">Transmembrane</keyword>